<feature type="region of interest" description="Disordered" evidence="1">
    <location>
        <begin position="120"/>
        <end position="197"/>
    </location>
</feature>
<organism evidence="3">
    <name type="scientific">Dissoconium aciculare CBS 342.82</name>
    <dbReference type="NCBI Taxonomy" id="1314786"/>
    <lineage>
        <taxon>Eukaryota</taxon>
        <taxon>Fungi</taxon>
        <taxon>Dikarya</taxon>
        <taxon>Ascomycota</taxon>
        <taxon>Pezizomycotina</taxon>
        <taxon>Dothideomycetes</taxon>
        <taxon>Dothideomycetidae</taxon>
        <taxon>Mycosphaerellales</taxon>
        <taxon>Dissoconiaceae</taxon>
        <taxon>Dissoconium</taxon>
    </lineage>
</organism>
<name>A0A6J3MHV1_9PEZI</name>
<dbReference type="RefSeq" id="XP_033464499.1">
    <property type="nucleotide sequence ID" value="XM_033599393.1"/>
</dbReference>
<protein>
    <submittedName>
        <fullName evidence="3">Uncharacterized protein</fullName>
    </submittedName>
</protein>
<reference evidence="3" key="2">
    <citation type="submission" date="2020-04" db="EMBL/GenBank/DDBJ databases">
        <authorList>
            <consortium name="NCBI Genome Project"/>
        </authorList>
    </citation>
    <scope>NUCLEOTIDE SEQUENCE</scope>
    <source>
        <strain evidence="3">CBS 342.82</strain>
    </source>
</reference>
<feature type="region of interest" description="Disordered" evidence="1">
    <location>
        <begin position="224"/>
        <end position="305"/>
    </location>
</feature>
<evidence type="ECO:0000256" key="1">
    <source>
        <dbReference type="SAM" id="MobiDB-lite"/>
    </source>
</evidence>
<accession>A0A6J3MHV1</accession>
<feature type="compositionally biased region" description="Basic residues" evidence="1">
    <location>
        <begin position="241"/>
        <end position="255"/>
    </location>
</feature>
<evidence type="ECO:0000313" key="2">
    <source>
        <dbReference type="Proteomes" id="UP000504637"/>
    </source>
</evidence>
<feature type="compositionally biased region" description="Basic residues" evidence="1">
    <location>
        <begin position="134"/>
        <end position="147"/>
    </location>
</feature>
<keyword evidence="2" id="KW-1185">Reference proteome</keyword>
<dbReference type="AlphaFoldDB" id="A0A6J3MHV1"/>
<evidence type="ECO:0000313" key="3">
    <source>
        <dbReference type="RefSeq" id="XP_033464499.1"/>
    </source>
</evidence>
<sequence>MSFEKLLFPFPSRFSISLLYKGEKGAMRETPVTSIRRCGSLEFKHDDLPPEREHAFLFSGNAQRNPHVPLLCPAGCSQWKTICTHHTTPPPPPPPQQQRNAHTVQEWLPISTHKCVLAHGDKEERNETGYPYRPARHRPRFPRKIHIHISLNPKKSKDRKEERKKQDFHLLSKAPPPDRSHRHRGETDRQIGTYTDGRDIRSLRHHIDVAPALLLVLRPARRPAFPRPGRSAQQVVELAVRAHRRRGPRGRRRGQARVQRGDGRGHGDASSAAAHDGARGADARGGPGGRSAPCTTVDGRGRAVD</sequence>
<reference evidence="3" key="1">
    <citation type="submission" date="2020-01" db="EMBL/GenBank/DDBJ databases">
        <authorList>
            <consortium name="DOE Joint Genome Institute"/>
            <person name="Haridas S."/>
            <person name="Albert R."/>
            <person name="Binder M."/>
            <person name="Bloem J."/>
            <person name="Labutti K."/>
            <person name="Salamov A."/>
            <person name="Andreopoulos B."/>
            <person name="Baker S.E."/>
            <person name="Barry K."/>
            <person name="Bills G."/>
            <person name="Bluhm B.H."/>
            <person name="Cannon C."/>
            <person name="Castanera R."/>
            <person name="Culley D.E."/>
            <person name="Daum C."/>
            <person name="Ezra D."/>
            <person name="Gonzalez J.B."/>
            <person name="Henrissat B."/>
            <person name="Kuo A."/>
            <person name="Liang C."/>
            <person name="Lipzen A."/>
            <person name="Lutzoni F."/>
            <person name="Magnuson J."/>
            <person name="Mondo S."/>
            <person name="Nolan M."/>
            <person name="Ohm R."/>
            <person name="Pangilinan J."/>
            <person name="Park H.-J."/>
            <person name="Ramirez L."/>
            <person name="Alfaro M."/>
            <person name="Sun H."/>
            <person name="Tritt A."/>
            <person name="Yoshinaga Y."/>
            <person name="Zwiers L.-H."/>
            <person name="Turgeon B.G."/>
            <person name="Goodwin S.B."/>
            <person name="Spatafora J.W."/>
            <person name="Crous P.W."/>
            <person name="Grigoriev I.V."/>
        </authorList>
    </citation>
    <scope>NUCLEOTIDE SEQUENCE</scope>
    <source>
        <strain evidence="3">CBS 342.82</strain>
    </source>
</reference>
<reference evidence="3" key="3">
    <citation type="submission" date="2025-08" db="UniProtKB">
        <authorList>
            <consortium name="RefSeq"/>
        </authorList>
    </citation>
    <scope>IDENTIFICATION</scope>
    <source>
        <strain evidence="3">CBS 342.82</strain>
    </source>
</reference>
<dbReference type="Proteomes" id="UP000504637">
    <property type="component" value="Unplaced"/>
</dbReference>
<feature type="compositionally biased region" description="Basic and acidic residues" evidence="1">
    <location>
        <begin position="158"/>
        <end position="170"/>
    </location>
</feature>
<dbReference type="GeneID" id="54357192"/>
<gene>
    <name evidence="3" type="ORF">K489DRAFT_17333</name>
</gene>
<proteinExistence type="predicted"/>